<dbReference type="InterPro" id="IPR029058">
    <property type="entry name" value="AB_hydrolase_fold"/>
</dbReference>
<keyword evidence="2" id="KW-0378">Hydrolase</keyword>
<dbReference type="SUPFAM" id="SSF53474">
    <property type="entry name" value="alpha/beta-Hydrolases"/>
    <property type="match status" value="1"/>
</dbReference>
<evidence type="ECO:0000313" key="4">
    <source>
        <dbReference type="EMBL" id="RKG35038.1"/>
    </source>
</evidence>
<gene>
    <name evidence="4" type="ORF">D7V21_04415</name>
</gene>
<dbReference type="PANTHER" id="PTHR10655">
    <property type="entry name" value="LYSOPHOSPHOLIPASE-RELATED"/>
    <property type="match status" value="1"/>
</dbReference>
<dbReference type="Proteomes" id="UP000269001">
    <property type="component" value="Unassembled WGS sequence"/>
</dbReference>
<dbReference type="AlphaFoldDB" id="A0A3A8ELJ1"/>
<evidence type="ECO:0000256" key="2">
    <source>
        <dbReference type="ARBA" id="ARBA00022801"/>
    </source>
</evidence>
<reference evidence="4 5" key="1">
    <citation type="submission" date="2018-09" db="EMBL/GenBank/DDBJ databases">
        <title>The draft genome of Acinetobacter spp. strains.</title>
        <authorList>
            <person name="Qin J."/>
            <person name="Feng Y."/>
            <person name="Zong Z."/>
        </authorList>
    </citation>
    <scope>NUCLEOTIDE SEQUENCE [LARGE SCALE GENOMIC DNA]</scope>
    <source>
        <strain evidence="4 5">WCHAc060096</strain>
    </source>
</reference>
<dbReference type="InterPro" id="IPR003140">
    <property type="entry name" value="PLipase/COase/thioEstase"/>
</dbReference>
<evidence type="ECO:0000256" key="1">
    <source>
        <dbReference type="ARBA" id="ARBA00006499"/>
    </source>
</evidence>
<dbReference type="Gene3D" id="3.40.50.1820">
    <property type="entry name" value="alpha/beta hydrolase"/>
    <property type="match status" value="1"/>
</dbReference>
<comment type="caution">
    <text evidence="4">The sequence shown here is derived from an EMBL/GenBank/DDBJ whole genome shotgun (WGS) entry which is preliminary data.</text>
</comment>
<sequence length="199" mass="22463">MTDKLVIMFHGVGSNGRDLLPIAQYWQRQIDGLSIASPNAPFPFMHSHEVFEWFSLTGITEENRFERIEQAREYFDQTVQRILDEQGFVDRLHHVIFCGFSQGTIMSLDAVASGRWPIAGVIGFSGRLASPIESNANQTAKISLMHGEADEVIPVYESQDAFKALREAGFNVELETYKDLGHSVNELELKRGLEFLKSL</sequence>
<evidence type="ECO:0000313" key="5">
    <source>
        <dbReference type="Proteomes" id="UP000269001"/>
    </source>
</evidence>
<accession>A0A3A8ELJ1</accession>
<feature type="domain" description="Phospholipase/carboxylesterase/thioesterase" evidence="3">
    <location>
        <begin position="3"/>
        <end position="197"/>
    </location>
</feature>
<dbReference type="PANTHER" id="PTHR10655:SF17">
    <property type="entry name" value="LYSOPHOSPHOLIPASE-LIKE PROTEIN 1"/>
    <property type="match status" value="1"/>
</dbReference>
<evidence type="ECO:0000259" key="3">
    <source>
        <dbReference type="Pfam" id="PF02230"/>
    </source>
</evidence>
<proteinExistence type="inferred from homology"/>
<dbReference type="EMBL" id="RAXU01000004">
    <property type="protein sequence ID" value="RKG35038.1"/>
    <property type="molecule type" value="Genomic_DNA"/>
</dbReference>
<comment type="similarity">
    <text evidence="1">Belongs to the AB hydrolase superfamily. AB hydrolase 2 family.</text>
</comment>
<name>A0A3A8ELJ1_9GAMM</name>
<protein>
    <submittedName>
        <fullName evidence="4">Esterase</fullName>
    </submittedName>
</protein>
<organism evidence="4 5">
    <name type="scientific">Acinetobacter guerrae</name>
    <dbReference type="NCBI Taxonomy" id="1843371"/>
    <lineage>
        <taxon>Bacteria</taxon>
        <taxon>Pseudomonadati</taxon>
        <taxon>Pseudomonadota</taxon>
        <taxon>Gammaproteobacteria</taxon>
        <taxon>Moraxellales</taxon>
        <taxon>Moraxellaceae</taxon>
        <taxon>Acinetobacter</taxon>
    </lineage>
</organism>
<dbReference type="InterPro" id="IPR050565">
    <property type="entry name" value="LYPA1-2/EST-like"/>
</dbReference>
<dbReference type="RefSeq" id="WP_120369328.1">
    <property type="nucleotide sequence ID" value="NZ_RAXU01000004.1"/>
</dbReference>
<dbReference type="GO" id="GO:0016787">
    <property type="term" value="F:hydrolase activity"/>
    <property type="evidence" value="ECO:0007669"/>
    <property type="project" value="UniProtKB-KW"/>
</dbReference>
<keyword evidence="5" id="KW-1185">Reference proteome</keyword>
<dbReference type="Pfam" id="PF02230">
    <property type="entry name" value="Abhydrolase_2"/>
    <property type="match status" value="1"/>
</dbReference>